<keyword evidence="4" id="KW-0170">Cobalt</keyword>
<dbReference type="RefSeq" id="WP_220206990.1">
    <property type="nucleotide sequence ID" value="NZ_BNJK01000001.1"/>
</dbReference>
<organism evidence="6 7">
    <name type="scientific">Reticulibacter mediterranei</name>
    <dbReference type="NCBI Taxonomy" id="2778369"/>
    <lineage>
        <taxon>Bacteria</taxon>
        <taxon>Bacillati</taxon>
        <taxon>Chloroflexota</taxon>
        <taxon>Ktedonobacteria</taxon>
        <taxon>Ktedonobacterales</taxon>
        <taxon>Reticulibacteraceae</taxon>
        <taxon>Reticulibacter</taxon>
    </lineage>
</organism>
<keyword evidence="2" id="KW-0846">Cobalamin</keyword>
<dbReference type="InterPro" id="IPR050862">
    <property type="entry name" value="RdRp_reductase_class-2"/>
</dbReference>
<evidence type="ECO:0000256" key="1">
    <source>
        <dbReference type="ARBA" id="ARBA00001922"/>
    </source>
</evidence>
<dbReference type="EMBL" id="BNJK01000001">
    <property type="protein sequence ID" value="GHO96356.1"/>
    <property type="molecule type" value="Genomic_DNA"/>
</dbReference>
<reference evidence="6" key="1">
    <citation type="submission" date="2020-10" db="EMBL/GenBank/DDBJ databases">
        <title>Taxonomic study of unclassified bacteria belonging to the class Ktedonobacteria.</title>
        <authorList>
            <person name="Yabe S."/>
            <person name="Wang C.M."/>
            <person name="Zheng Y."/>
            <person name="Sakai Y."/>
            <person name="Cavaletti L."/>
            <person name="Monciardini P."/>
            <person name="Donadio S."/>
        </authorList>
    </citation>
    <scope>NUCLEOTIDE SEQUENCE</scope>
    <source>
        <strain evidence="6">ID150040</strain>
    </source>
</reference>
<dbReference type="PRINTS" id="PR01183">
    <property type="entry name" value="RIBORDTASEM1"/>
</dbReference>
<dbReference type="Pfam" id="PF02867">
    <property type="entry name" value="Ribonuc_red_lgC"/>
    <property type="match status" value="1"/>
</dbReference>
<evidence type="ECO:0000259" key="5">
    <source>
        <dbReference type="Pfam" id="PF02867"/>
    </source>
</evidence>
<protein>
    <recommendedName>
        <fullName evidence="5">Ribonucleotide reductase large subunit C-terminal domain-containing protein</fullName>
    </recommendedName>
</protein>
<proteinExistence type="predicted"/>
<comment type="cofactor">
    <cofactor evidence="1">
        <name>adenosylcob(III)alamin</name>
        <dbReference type="ChEBI" id="CHEBI:18408"/>
    </cofactor>
</comment>
<dbReference type="GO" id="GO:0031419">
    <property type="term" value="F:cobalamin binding"/>
    <property type="evidence" value="ECO:0007669"/>
    <property type="project" value="UniProtKB-KW"/>
</dbReference>
<feature type="domain" description="Ribonucleotide reductase large subunit C-terminal" evidence="5">
    <location>
        <begin position="98"/>
        <end position="542"/>
    </location>
</feature>
<accession>A0A8J3IKU8</accession>
<dbReference type="Proteomes" id="UP000597444">
    <property type="component" value="Unassembled WGS sequence"/>
</dbReference>
<dbReference type="AlphaFoldDB" id="A0A8J3IKU8"/>
<evidence type="ECO:0000256" key="4">
    <source>
        <dbReference type="ARBA" id="ARBA00023285"/>
    </source>
</evidence>
<dbReference type="PANTHER" id="PTHR43371">
    <property type="entry name" value="VITAMIN B12-DEPENDENT RIBONUCLEOTIDE REDUCTASE"/>
    <property type="match status" value="1"/>
</dbReference>
<name>A0A8J3IKU8_9CHLR</name>
<keyword evidence="3" id="KW-0560">Oxidoreductase</keyword>
<keyword evidence="7" id="KW-1185">Reference proteome</keyword>
<sequence length="554" mass="61032">MIERVTSTLFSVEEQMFGTPPADSKKYATALAECIVSGAAIPGTPLLTNAGRDENRSLSSCAMIPVIGSTLDEATETKLLSHYKQNMGAGFDFNDCNDPVALLTQINNLAARETATGNYDRYIGNMGLLPITHPSIHQFIKAKRDREMKHFNISINVSETFMERAANKDLFSLSNGKQVQADALLYAIAENAWSHGDPGLIFLDRMNRDNPLADREEYAYVTTPPCAELGLAKEETCHFGYINLGSFILRRRGDIHIDYNKMREITHLLTRALDNAIEYSLSRYPSPLSASISRTTRRIAIGVCGLADVFLAYKLPYASAEARTLARDLLSFITYAAKCASIDLARQRESCPAMKFPANKYVHGSFLEEKYAQKPTHTVSAHDWACLASDIRNSKNLRNLSVTALAPSGRSSLLLDATSSIEPLFSIFSHDGTIQPRIVNFLMDELNGNADTVAQVCQMATLSGSFQQCELLPASIRACLKTAKEIEPMAHLQMAAEIAGVEGVVDEAASKTVNLPYDTRVSDVVDIFLQAYRLGLKNISIYRDKTKAAQPEML</sequence>
<dbReference type="GO" id="GO:0004748">
    <property type="term" value="F:ribonucleoside-diphosphate reductase activity, thioredoxin disulfide as acceptor"/>
    <property type="evidence" value="ECO:0007669"/>
    <property type="project" value="TreeGrafter"/>
</dbReference>
<evidence type="ECO:0000313" key="7">
    <source>
        <dbReference type="Proteomes" id="UP000597444"/>
    </source>
</evidence>
<evidence type="ECO:0000256" key="3">
    <source>
        <dbReference type="ARBA" id="ARBA00023002"/>
    </source>
</evidence>
<dbReference type="PANTHER" id="PTHR43371:SF1">
    <property type="entry name" value="RIBONUCLEOSIDE-DIPHOSPHATE REDUCTASE"/>
    <property type="match status" value="1"/>
</dbReference>
<dbReference type="InterPro" id="IPR000788">
    <property type="entry name" value="RNR_lg_C"/>
</dbReference>
<dbReference type="SUPFAM" id="SSF51998">
    <property type="entry name" value="PFL-like glycyl radical enzymes"/>
    <property type="match status" value="1"/>
</dbReference>
<evidence type="ECO:0000313" key="6">
    <source>
        <dbReference type="EMBL" id="GHO96356.1"/>
    </source>
</evidence>
<comment type="caution">
    <text evidence="6">The sequence shown here is derived from an EMBL/GenBank/DDBJ whole genome shotgun (WGS) entry which is preliminary data.</text>
</comment>
<gene>
    <name evidence="6" type="ORF">KSF_064040</name>
</gene>
<evidence type="ECO:0000256" key="2">
    <source>
        <dbReference type="ARBA" id="ARBA00022628"/>
    </source>
</evidence>
<dbReference type="Gene3D" id="3.20.70.20">
    <property type="match status" value="1"/>
</dbReference>